<organism evidence="1 2">
    <name type="scientific">Microlunatus panaciterrae</name>
    <dbReference type="NCBI Taxonomy" id="400768"/>
    <lineage>
        <taxon>Bacteria</taxon>
        <taxon>Bacillati</taxon>
        <taxon>Actinomycetota</taxon>
        <taxon>Actinomycetes</taxon>
        <taxon>Propionibacteriales</taxon>
        <taxon>Propionibacteriaceae</taxon>
        <taxon>Microlunatus</taxon>
    </lineage>
</organism>
<keyword evidence="2" id="KW-1185">Reference proteome</keyword>
<dbReference type="SUPFAM" id="SSF75005">
    <property type="entry name" value="Arabinanase/levansucrase/invertase"/>
    <property type="match status" value="1"/>
</dbReference>
<comment type="caution">
    <text evidence="1">The sequence shown here is derived from an EMBL/GenBank/DDBJ whole genome shotgun (WGS) entry which is preliminary data.</text>
</comment>
<dbReference type="CDD" id="cd08984">
    <property type="entry name" value="GH43-like"/>
    <property type="match status" value="1"/>
</dbReference>
<dbReference type="Proteomes" id="UP000704762">
    <property type="component" value="Unassembled WGS sequence"/>
</dbReference>
<reference evidence="1 2" key="1">
    <citation type="submission" date="2021-01" db="EMBL/GenBank/DDBJ databases">
        <title>Sequencing the genomes of 1000 actinobacteria strains.</title>
        <authorList>
            <person name="Klenk H.-P."/>
        </authorList>
    </citation>
    <scope>NUCLEOTIDE SEQUENCE [LARGE SCALE GENOMIC DNA]</scope>
    <source>
        <strain evidence="1 2">DSM 18662</strain>
    </source>
</reference>
<gene>
    <name evidence="1" type="ORF">JOE57_003335</name>
</gene>
<name>A0ABS2RN29_9ACTN</name>
<dbReference type="InterPro" id="IPR050727">
    <property type="entry name" value="GH43_arabinanases"/>
</dbReference>
<proteinExistence type="predicted"/>
<dbReference type="RefSeq" id="WP_204919725.1">
    <property type="nucleotide sequence ID" value="NZ_BAAAQP010000003.1"/>
</dbReference>
<dbReference type="Gene3D" id="2.115.10.20">
    <property type="entry name" value="Glycosyl hydrolase domain, family 43"/>
    <property type="match status" value="1"/>
</dbReference>
<evidence type="ECO:0008006" key="3">
    <source>
        <dbReference type="Google" id="ProtNLM"/>
    </source>
</evidence>
<dbReference type="PANTHER" id="PTHR43301:SF3">
    <property type="entry name" value="ARABINAN ENDO-1,5-ALPHA-L-ARABINOSIDASE A-RELATED"/>
    <property type="match status" value="1"/>
</dbReference>
<dbReference type="PANTHER" id="PTHR43301">
    <property type="entry name" value="ARABINAN ENDO-1,5-ALPHA-L-ARABINOSIDASE"/>
    <property type="match status" value="1"/>
</dbReference>
<dbReference type="EMBL" id="JAFBCF010000001">
    <property type="protein sequence ID" value="MBM7800414.1"/>
    <property type="molecule type" value="Genomic_DNA"/>
</dbReference>
<evidence type="ECO:0000313" key="1">
    <source>
        <dbReference type="EMBL" id="MBM7800414.1"/>
    </source>
</evidence>
<evidence type="ECO:0000313" key="2">
    <source>
        <dbReference type="Proteomes" id="UP000704762"/>
    </source>
</evidence>
<sequence length="337" mass="38007">MFTAWHDFADRVDDHRRSQPEDEMKPAAAPLFRDPIFDGAADPTVIYNPHERAWWMIYTNRRTTITIETGLTWLFGSDLGVASSDDGGETWQYRGTVEGLAFEWGRGTYWAPEIIEHDGTFHMFVSYIRGIPVQGPPPRMRIHHYTSPDLIGWTHQGPLPLSSDRVIDACVVRRPEGGFRMWFKDETTGSSTWAADSDDLYSWTVAGEVLRTPGGHEGPNVFFFGGCHWLLVDTWRGQLAHRSDDLTHWQEAGLVLGGEIGEQHLRLDDVGPGLHADVVVCADRAWIFYFTHPDRTGQEHPTIRSRRSSIQAAELRVVDGRLVCDRDQVDAPALSAG</sequence>
<dbReference type="InterPro" id="IPR023296">
    <property type="entry name" value="Glyco_hydro_beta-prop_sf"/>
</dbReference>
<accession>A0ABS2RN29</accession>
<protein>
    <recommendedName>
        <fullName evidence="3">Glycosyl hydrolases family 43</fullName>
    </recommendedName>
</protein>